<dbReference type="PANTHER" id="PTHR31885">
    <property type="entry name" value="GH04784P"/>
    <property type="match status" value="1"/>
</dbReference>
<evidence type="ECO:0000256" key="5">
    <source>
        <dbReference type="ARBA" id="ARBA00023136"/>
    </source>
</evidence>
<evidence type="ECO:0000313" key="7">
    <source>
        <dbReference type="EMBL" id="WXL24519.1"/>
    </source>
</evidence>
<proteinExistence type="inferred from homology"/>
<evidence type="ECO:0000256" key="4">
    <source>
        <dbReference type="ARBA" id="ARBA00022989"/>
    </source>
</evidence>
<feature type="transmembrane region" description="Helical" evidence="6">
    <location>
        <begin position="73"/>
        <end position="94"/>
    </location>
</feature>
<reference evidence="7 8" key="1">
    <citation type="submission" date="2024-03" db="EMBL/GenBank/DDBJ databases">
        <title>Complete genome of BD2.</title>
        <authorList>
            <person name="Cao G."/>
        </authorList>
    </citation>
    <scope>NUCLEOTIDE SEQUENCE [LARGE SCALE GENOMIC DNA]</scope>
    <source>
        <strain evidence="7 8">BD2</strain>
    </source>
</reference>
<keyword evidence="5 6" id="KW-0472">Membrane</keyword>
<feature type="transmembrane region" description="Helical" evidence="6">
    <location>
        <begin position="101"/>
        <end position="121"/>
    </location>
</feature>
<name>A0ABZ2RH20_ECTME</name>
<dbReference type="EMBL" id="CP148074">
    <property type="protein sequence ID" value="WXL24519.1"/>
    <property type="molecule type" value="Genomic_DNA"/>
</dbReference>
<evidence type="ECO:0000256" key="1">
    <source>
        <dbReference type="ARBA" id="ARBA00004141"/>
    </source>
</evidence>
<gene>
    <name evidence="7" type="ORF">WG219_14475</name>
</gene>
<evidence type="ECO:0000313" key="8">
    <source>
        <dbReference type="Proteomes" id="UP001476583"/>
    </source>
</evidence>
<keyword evidence="8" id="KW-1185">Reference proteome</keyword>
<organism evidence="7 8">
    <name type="scientific">Ectopseudomonas mendocina</name>
    <name type="common">Pseudomonas mendocina</name>
    <dbReference type="NCBI Taxonomy" id="300"/>
    <lineage>
        <taxon>Bacteria</taxon>
        <taxon>Pseudomonadati</taxon>
        <taxon>Pseudomonadota</taxon>
        <taxon>Gammaproteobacteria</taxon>
        <taxon>Pseudomonadales</taxon>
        <taxon>Pseudomonadaceae</taxon>
        <taxon>Ectopseudomonas</taxon>
    </lineage>
</organism>
<comment type="subcellular location">
    <subcellularLocation>
        <location evidence="1">Membrane</location>
        <topology evidence="1">Multi-pass membrane protein</topology>
    </subcellularLocation>
</comment>
<comment type="similarity">
    <text evidence="2">Belongs to the TMEM86 family.</text>
</comment>
<keyword evidence="4 6" id="KW-1133">Transmembrane helix</keyword>
<dbReference type="Pfam" id="PF07947">
    <property type="entry name" value="YhhN"/>
    <property type="match status" value="1"/>
</dbReference>
<evidence type="ECO:0000256" key="3">
    <source>
        <dbReference type="ARBA" id="ARBA00022692"/>
    </source>
</evidence>
<accession>A0ABZ2RH20</accession>
<dbReference type="Proteomes" id="UP001476583">
    <property type="component" value="Chromosome"/>
</dbReference>
<evidence type="ECO:0000256" key="6">
    <source>
        <dbReference type="SAM" id="Phobius"/>
    </source>
</evidence>
<feature type="transmembrane region" description="Helical" evidence="6">
    <location>
        <begin position="27"/>
        <end position="42"/>
    </location>
</feature>
<sequence length="218" mass="23889">MRYLLLALMAAAAYLYAQYNDLHALSFISKGIPVILLILWLREAPASLYRRWISIGLLFSLAGDLLLDWPDDLFVFGLSAFLIAHLAYLSAYIIDCKRPAWLALLVALLTGGGMFAIVSIYNLGPLLIPVGCYALVISIMLWRALARLTQPGISVRSAQLAAGGAALFVLSDGMIAINRFVWPFEASTFTIITTYWLGQWGIAASAFSQATERPDNPS</sequence>
<protein>
    <submittedName>
        <fullName evidence="7">Lysoplasmalogenase</fullName>
    </submittedName>
</protein>
<feature type="transmembrane region" description="Helical" evidence="6">
    <location>
        <begin position="49"/>
        <end position="67"/>
    </location>
</feature>
<dbReference type="PANTHER" id="PTHR31885:SF6">
    <property type="entry name" value="GH04784P"/>
    <property type="match status" value="1"/>
</dbReference>
<feature type="transmembrane region" description="Helical" evidence="6">
    <location>
        <begin position="127"/>
        <end position="146"/>
    </location>
</feature>
<keyword evidence="3 6" id="KW-0812">Transmembrane</keyword>
<dbReference type="InterPro" id="IPR012506">
    <property type="entry name" value="TMEM86B-like"/>
</dbReference>
<evidence type="ECO:0000256" key="2">
    <source>
        <dbReference type="ARBA" id="ARBA00007375"/>
    </source>
</evidence>